<dbReference type="PANTHER" id="PTHR21368">
    <property type="entry name" value="50S RIBOSOMAL PROTEIN L9"/>
    <property type="match status" value="1"/>
</dbReference>
<sequence>MPQAILLEDVANLGGKGAVVNVSKGYMRNFLLPRKLAQPATPSLIAAAEMAGQAAQAEQVQSLEEAQQLAELLGKTTLTITAQAGEDGRLFGSVTTQDIADAILEARAVTIDKRKIRLEEPIKQTGSHTVELELDGGVKATVKTIVAEQ</sequence>
<dbReference type="GO" id="GO:0006412">
    <property type="term" value="P:translation"/>
    <property type="evidence" value="ECO:0007669"/>
    <property type="project" value="InterPro"/>
</dbReference>
<dbReference type="GO" id="GO:0003735">
    <property type="term" value="F:structural constituent of ribosome"/>
    <property type="evidence" value="ECO:0007669"/>
    <property type="project" value="InterPro"/>
</dbReference>
<evidence type="ECO:0000256" key="1">
    <source>
        <dbReference type="ARBA" id="ARBA00010605"/>
    </source>
</evidence>
<evidence type="ECO:0000256" key="4">
    <source>
        <dbReference type="ARBA" id="ARBA00022980"/>
    </source>
</evidence>
<dbReference type="SUPFAM" id="SSF55658">
    <property type="entry name" value="L9 N-domain-like"/>
    <property type="match status" value="1"/>
</dbReference>
<evidence type="ECO:0000256" key="5">
    <source>
        <dbReference type="ARBA" id="ARBA00023274"/>
    </source>
</evidence>
<dbReference type="Pfam" id="PF01281">
    <property type="entry name" value="Ribosomal_L9_N"/>
    <property type="match status" value="1"/>
</dbReference>
<dbReference type="InterPro" id="IPR036791">
    <property type="entry name" value="Ribosomal_bL9_C_sf"/>
</dbReference>
<dbReference type="InterPro" id="IPR020070">
    <property type="entry name" value="Ribosomal_bL9_N"/>
</dbReference>
<dbReference type="InterPro" id="IPR000244">
    <property type="entry name" value="Ribosomal_bL9"/>
</dbReference>
<dbReference type="Gene3D" id="3.40.5.10">
    <property type="entry name" value="Ribosomal protein L9, N-terminal domain"/>
    <property type="match status" value="1"/>
</dbReference>
<proteinExistence type="inferred from homology"/>
<dbReference type="GO" id="GO:1990904">
    <property type="term" value="C:ribonucleoprotein complex"/>
    <property type="evidence" value="ECO:0007669"/>
    <property type="project" value="UniProtKB-KW"/>
</dbReference>
<dbReference type="InterPro" id="IPR009027">
    <property type="entry name" value="Ribosomal_bL9/RNase_H1_N"/>
</dbReference>
<dbReference type="InterPro" id="IPR020594">
    <property type="entry name" value="Ribosomal_bL9_bac/chp"/>
</dbReference>
<comment type="similarity">
    <text evidence="1">Belongs to the bacterial ribosomal protein bL9 family.</text>
</comment>
<dbReference type="InterPro" id="IPR020069">
    <property type="entry name" value="Ribosomal_bL9_C"/>
</dbReference>
<evidence type="ECO:0000313" key="7">
    <source>
        <dbReference type="EMBL" id="CAB4335334.1"/>
    </source>
</evidence>
<name>A0A6J5YYK5_9ZZZZ</name>
<gene>
    <name evidence="7" type="ORF">UFOPK3547_00133</name>
</gene>
<dbReference type="HAMAP" id="MF_00503">
    <property type="entry name" value="Ribosomal_bL9"/>
    <property type="match status" value="1"/>
</dbReference>
<keyword evidence="2" id="KW-0699">rRNA-binding</keyword>
<dbReference type="InterPro" id="IPR036935">
    <property type="entry name" value="Ribosomal_bL9_N_sf"/>
</dbReference>
<dbReference type="PROSITE" id="PS00651">
    <property type="entry name" value="RIBOSOMAL_L9"/>
    <property type="match status" value="1"/>
</dbReference>
<dbReference type="GO" id="GO:0005840">
    <property type="term" value="C:ribosome"/>
    <property type="evidence" value="ECO:0007669"/>
    <property type="project" value="UniProtKB-KW"/>
</dbReference>
<evidence type="ECO:0000259" key="6">
    <source>
        <dbReference type="PROSITE" id="PS00651"/>
    </source>
</evidence>
<keyword evidence="4" id="KW-0689">Ribosomal protein</keyword>
<reference evidence="7" key="1">
    <citation type="submission" date="2020-05" db="EMBL/GenBank/DDBJ databases">
        <authorList>
            <person name="Chiriac C."/>
            <person name="Salcher M."/>
            <person name="Ghai R."/>
            <person name="Kavagutti S V."/>
        </authorList>
    </citation>
    <scope>NUCLEOTIDE SEQUENCE</scope>
</reference>
<keyword evidence="3" id="KW-0694">RNA-binding</keyword>
<dbReference type="GO" id="GO:0019843">
    <property type="term" value="F:rRNA binding"/>
    <property type="evidence" value="ECO:0007669"/>
    <property type="project" value="UniProtKB-KW"/>
</dbReference>
<keyword evidence="5" id="KW-0687">Ribonucleoprotein</keyword>
<feature type="domain" description="Ribosomal protein L9" evidence="6">
    <location>
        <begin position="14"/>
        <end position="41"/>
    </location>
</feature>
<dbReference type="EMBL" id="CAESAN010000006">
    <property type="protein sequence ID" value="CAB4335334.1"/>
    <property type="molecule type" value="Genomic_DNA"/>
</dbReference>
<protein>
    <submittedName>
        <fullName evidence="7">Unannotated protein</fullName>
    </submittedName>
</protein>
<accession>A0A6J5YYK5</accession>
<dbReference type="Gene3D" id="3.10.430.100">
    <property type="entry name" value="Ribosomal protein L9, C-terminal domain"/>
    <property type="match status" value="1"/>
</dbReference>
<dbReference type="AlphaFoldDB" id="A0A6J5YYK5"/>
<dbReference type="Pfam" id="PF03948">
    <property type="entry name" value="Ribosomal_L9_C"/>
    <property type="match status" value="1"/>
</dbReference>
<dbReference type="SUPFAM" id="SSF55653">
    <property type="entry name" value="Ribosomal protein L9 C-domain"/>
    <property type="match status" value="1"/>
</dbReference>
<organism evidence="7">
    <name type="scientific">freshwater metagenome</name>
    <dbReference type="NCBI Taxonomy" id="449393"/>
    <lineage>
        <taxon>unclassified sequences</taxon>
        <taxon>metagenomes</taxon>
        <taxon>ecological metagenomes</taxon>
    </lineage>
</organism>
<evidence type="ECO:0000256" key="2">
    <source>
        <dbReference type="ARBA" id="ARBA00022730"/>
    </source>
</evidence>
<dbReference type="NCBIfam" id="TIGR00158">
    <property type="entry name" value="L9"/>
    <property type="match status" value="1"/>
</dbReference>
<evidence type="ECO:0000256" key="3">
    <source>
        <dbReference type="ARBA" id="ARBA00022884"/>
    </source>
</evidence>